<keyword evidence="2" id="KW-1185">Reference proteome</keyword>
<evidence type="ECO:0000313" key="2">
    <source>
        <dbReference type="Proteomes" id="UP000037069"/>
    </source>
</evidence>
<organism evidence="1 2">
    <name type="scientific">Lucilia cuprina</name>
    <name type="common">Green bottle fly</name>
    <name type="synonym">Australian sheep blowfly</name>
    <dbReference type="NCBI Taxonomy" id="7375"/>
    <lineage>
        <taxon>Eukaryota</taxon>
        <taxon>Metazoa</taxon>
        <taxon>Ecdysozoa</taxon>
        <taxon>Arthropoda</taxon>
        <taxon>Hexapoda</taxon>
        <taxon>Insecta</taxon>
        <taxon>Pterygota</taxon>
        <taxon>Neoptera</taxon>
        <taxon>Endopterygota</taxon>
        <taxon>Diptera</taxon>
        <taxon>Brachycera</taxon>
        <taxon>Muscomorpha</taxon>
        <taxon>Oestroidea</taxon>
        <taxon>Calliphoridae</taxon>
        <taxon>Luciliinae</taxon>
        <taxon>Lucilia</taxon>
    </lineage>
</organism>
<reference evidence="1 2" key="1">
    <citation type="journal article" date="2015" name="Nat. Commun.">
        <title>Lucilia cuprina genome unlocks parasitic fly biology to underpin future interventions.</title>
        <authorList>
            <person name="Anstead C.A."/>
            <person name="Korhonen P.K."/>
            <person name="Young N.D."/>
            <person name="Hall R.S."/>
            <person name="Jex A.R."/>
            <person name="Murali S.C."/>
            <person name="Hughes D.S."/>
            <person name="Lee S.F."/>
            <person name="Perry T."/>
            <person name="Stroehlein A.J."/>
            <person name="Ansell B.R."/>
            <person name="Breugelmans B."/>
            <person name="Hofmann A."/>
            <person name="Qu J."/>
            <person name="Dugan S."/>
            <person name="Lee S.L."/>
            <person name="Chao H."/>
            <person name="Dinh H."/>
            <person name="Han Y."/>
            <person name="Doddapaneni H.V."/>
            <person name="Worley K.C."/>
            <person name="Muzny D.M."/>
            <person name="Ioannidis P."/>
            <person name="Waterhouse R.M."/>
            <person name="Zdobnov E.M."/>
            <person name="James P.J."/>
            <person name="Bagnall N.H."/>
            <person name="Kotze A.C."/>
            <person name="Gibbs R.A."/>
            <person name="Richards S."/>
            <person name="Batterham P."/>
            <person name="Gasser R.B."/>
        </authorList>
    </citation>
    <scope>NUCLEOTIDE SEQUENCE [LARGE SCALE GENOMIC DNA]</scope>
    <source>
        <strain evidence="1 2">LS</strain>
        <tissue evidence="1">Full body</tissue>
    </source>
</reference>
<evidence type="ECO:0000313" key="1">
    <source>
        <dbReference type="EMBL" id="KNC21257.1"/>
    </source>
</evidence>
<gene>
    <name evidence="1" type="ORF">FF38_13897</name>
</gene>
<name>A0A0L0BMM3_LUCCU</name>
<dbReference type="EMBL" id="JRES01001642">
    <property type="protein sequence ID" value="KNC21257.1"/>
    <property type="molecule type" value="Genomic_DNA"/>
</dbReference>
<dbReference type="AlphaFoldDB" id="A0A0L0BMM3"/>
<comment type="caution">
    <text evidence="1">The sequence shown here is derived from an EMBL/GenBank/DDBJ whole genome shotgun (WGS) entry which is preliminary data.</text>
</comment>
<proteinExistence type="predicted"/>
<protein>
    <submittedName>
        <fullName evidence="1">Uncharacterized protein</fullName>
    </submittedName>
</protein>
<sequence length="224" mass="25150">MDVLYTSNLLIVAPLRNDVQHEINLNAYPDLKKAITGLKSIEAESLNISAFLNLFKPAQPNYFDDPVVSSTAPRDVVRKINQSINLDAFLCRDTVTKDATVPENSSKEVFQIITSILEGGGDFPDPQVALSHNPVTPVEMATVQRENPDIYDMYIPVLKPTFSLRDFANLINTWVLNESQPTDLPGQVLWKLTTNSTRLTRALFRFHVKSFQGKAEDIFDITIL</sequence>
<dbReference type="Proteomes" id="UP000037069">
    <property type="component" value="Unassembled WGS sequence"/>
</dbReference>
<accession>A0A0L0BMM3</accession>